<dbReference type="AlphaFoldDB" id="A0A9Q3WA07"/>
<dbReference type="RefSeq" id="WP_080530879.1">
    <property type="nucleotide sequence ID" value="NZ_CP012331.1"/>
</dbReference>
<evidence type="ECO:0000313" key="8">
    <source>
        <dbReference type="Proteomes" id="UP001107961"/>
    </source>
</evidence>
<dbReference type="SUPFAM" id="SSF56801">
    <property type="entry name" value="Acetyl-CoA synthetase-like"/>
    <property type="match status" value="1"/>
</dbReference>
<dbReference type="InterPro" id="IPR000873">
    <property type="entry name" value="AMP-dep_synth/lig_dom"/>
</dbReference>
<evidence type="ECO:0000256" key="2">
    <source>
        <dbReference type="ARBA" id="ARBA00022598"/>
    </source>
</evidence>
<dbReference type="Proteomes" id="UP001107961">
    <property type="component" value="Unassembled WGS sequence"/>
</dbReference>
<comment type="similarity">
    <text evidence="1">Belongs to the ATP-dependent AMP-binding enzyme family.</text>
</comment>
<dbReference type="EMBL" id="JAJVKT010000039">
    <property type="protein sequence ID" value="MCE7511103.1"/>
    <property type="molecule type" value="Genomic_DNA"/>
</dbReference>
<dbReference type="InterPro" id="IPR032387">
    <property type="entry name" value="ACAS_N"/>
</dbReference>
<accession>A0A9Q3WA07</accession>
<dbReference type="NCBIfam" id="NF002937">
    <property type="entry name" value="PRK03584.1"/>
    <property type="match status" value="1"/>
</dbReference>
<feature type="domain" description="Acetyl-coenzyme A synthetase N-terminal" evidence="6">
    <location>
        <begin position="41"/>
        <end position="95"/>
    </location>
</feature>
<feature type="domain" description="AMP-dependent synthetase/ligase" evidence="5">
    <location>
        <begin position="102"/>
        <end position="473"/>
    </location>
</feature>
<dbReference type="Gene3D" id="3.30.300.30">
    <property type="match status" value="1"/>
</dbReference>
<evidence type="ECO:0000256" key="4">
    <source>
        <dbReference type="ARBA" id="ARBA00022840"/>
    </source>
</evidence>
<dbReference type="CDD" id="cd05943">
    <property type="entry name" value="AACS"/>
    <property type="match status" value="1"/>
</dbReference>
<keyword evidence="2 7" id="KW-0436">Ligase</keyword>
<dbReference type="PANTHER" id="PTHR42921:SF1">
    <property type="entry name" value="ACETOACETYL-COA SYNTHETASE"/>
    <property type="match status" value="1"/>
</dbReference>
<dbReference type="Pfam" id="PF00501">
    <property type="entry name" value="AMP-binding"/>
    <property type="match status" value="1"/>
</dbReference>
<comment type="caution">
    <text evidence="7">The sequence shown here is derived from an EMBL/GenBank/DDBJ whole genome shotgun (WGS) entry which is preliminary data.</text>
</comment>
<keyword evidence="4" id="KW-0067">ATP-binding</keyword>
<dbReference type="KEGG" id="axe:P40_09455"/>
<dbReference type="Pfam" id="PF16177">
    <property type="entry name" value="ACAS_N"/>
    <property type="match status" value="1"/>
</dbReference>
<reference evidence="7" key="1">
    <citation type="submission" date="2022-01" db="EMBL/GenBank/DDBJ databases">
        <authorList>
            <person name="Karlyshev A.V."/>
            <person name="Jaspars M."/>
        </authorList>
    </citation>
    <scope>NUCLEOTIDE SEQUENCE</scope>
    <source>
        <strain evidence="7">AGSA3-2</strain>
    </source>
</reference>
<dbReference type="Gene3D" id="3.40.50.12780">
    <property type="entry name" value="N-terminal domain of ligase-like"/>
    <property type="match status" value="1"/>
</dbReference>
<dbReference type="GO" id="GO:0030729">
    <property type="term" value="F:acetoacetate-CoA ligase activity"/>
    <property type="evidence" value="ECO:0007669"/>
    <property type="project" value="UniProtKB-EC"/>
</dbReference>
<dbReference type="InterPro" id="IPR042099">
    <property type="entry name" value="ANL_N_sf"/>
</dbReference>
<keyword evidence="3" id="KW-0547">Nucleotide-binding</keyword>
<dbReference type="GO" id="GO:0005524">
    <property type="term" value="F:ATP binding"/>
    <property type="evidence" value="ECO:0007669"/>
    <property type="project" value="UniProtKB-KW"/>
</dbReference>
<dbReference type="EC" id="6.2.1.16" evidence="7"/>
<dbReference type="InterPro" id="IPR020845">
    <property type="entry name" value="AMP-binding_CS"/>
</dbReference>
<dbReference type="NCBIfam" id="TIGR01217">
    <property type="entry name" value="ac_ac_CoA_syn"/>
    <property type="match status" value="1"/>
</dbReference>
<sequence>MMTTTDPMPLWQPSEERIRNSRLHHFQGWLEQRTGEHFNDYDALWRWSVDHLEAFWEAIWQYFEVAASEPYSEVLDSHEMPGAQWFEGSRLNLVEQIFRFHHDQPDRPAILSRSELRPLQSLSWGELRRQVAALSDRLRQRGIGPGDRVVAYLPNVAETVVAFCACASVGAIWSSCSPDMGTRSVLDRFRQIDPKVIIAVDGYRYGGKDFDRLEVVKGLREALPTVEQVILLPYLNPEARLDGADLWQDMVAGEAPMAFEQVPFDHPLWVVYSSGTTGMPKPIVHGHGGTLLEGLKGHALHMDLGPEDRFMWFTTTGWIMWNSQITGLMVGSTICLYDGNPGYPDLGTLWRFAEETELTFFGAGAAYFLNCKKAEIQPGQWLSPGRLRSVGSTGSPLPEEGYQWIMDQLGDVMIATISGGTDVAAAYVGGCPILPVYSGEMQCRYLGTATYAMSDDGRILEDEVGELVVTKPMPSMPLYFWNDEEGLRYHDSYFDVFPGIWRHGDWIRITPRGGAVIYGRSDTTINRHGIRMGTSEIYRVVEEFPEVLDSLVVDLEYLGRESFMPLFVVLREGQVLDEDLKSRIKAAIRDNLSARHVPNDIVPAPEVPRTLTGKKMELPIKKLLLGQSLDKVANPDAMANPDSLTFYIDYAERRDTANGAGQVKTG</sequence>
<keyword evidence="8" id="KW-1185">Reference proteome</keyword>
<dbReference type="PROSITE" id="PS00455">
    <property type="entry name" value="AMP_BINDING"/>
    <property type="match status" value="1"/>
</dbReference>
<dbReference type="GO" id="GO:0006629">
    <property type="term" value="P:lipid metabolic process"/>
    <property type="evidence" value="ECO:0007669"/>
    <property type="project" value="InterPro"/>
</dbReference>
<organism evidence="7 8">
    <name type="scientific">Alloalcanivorax xenomutans</name>
    <dbReference type="NCBI Taxonomy" id="1094342"/>
    <lineage>
        <taxon>Bacteria</taxon>
        <taxon>Pseudomonadati</taxon>
        <taxon>Pseudomonadota</taxon>
        <taxon>Gammaproteobacteria</taxon>
        <taxon>Oceanospirillales</taxon>
        <taxon>Alcanivoracaceae</taxon>
        <taxon>Alloalcanivorax</taxon>
    </lineage>
</organism>
<evidence type="ECO:0000256" key="1">
    <source>
        <dbReference type="ARBA" id="ARBA00006432"/>
    </source>
</evidence>
<gene>
    <name evidence="7" type="ORF">LZG35_20915</name>
</gene>
<evidence type="ECO:0000256" key="3">
    <source>
        <dbReference type="ARBA" id="ARBA00022741"/>
    </source>
</evidence>
<dbReference type="InterPro" id="IPR045851">
    <property type="entry name" value="AMP-bd_C_sf"/>
</dbReference>
<protein>
    <submittedName>
        <fullName evidence="7">Acetoacetate--CoA ligase</fullName>
        <ecNumber evidence="7">6.2.1.16</ecNumber>
    </submittedName>
</protein>
<evidence type="ECO:0000259" key="5">
    <source>
        <dbReference type="Pfam" id="PF00501"/>
    </source>
</evidence>
<dbReference type="PANTHER" id="PTHR42921">
    <property type="entry name" value="ACETOACETYL-COA SYNTHETASE"/>
    <property type="match status" value="1"/>
</dbReference>
<evidence type="ECO:0000259" key="6">
    <source>
        <dbReference type="Pfam" id="PF16177"/>
    </source>
</evidence>
<name>A0A9Q3WA07_9GAMM</name>
<dbReference type="InterPro" id="IPR005914">
    <property type="entry name" value="Acac_CoA_synth"/>
</dbReference>
<proteinExistence type="inferred from homology"/>
<evidence type="ECO:0000313" key="7">
    <source>
        <dbReference type="EMBL" id="MCE7511103.1"/>
    </source>
</evidence>